<protein>
    <submittedName>
        <fullName evidence="1">Rho termination factor N-terminal domain-containing protein</fullName>
    </submittedName>
</protein>
<dbReference type="EMBL" id="CP121687">
    <property type="protein sequence ID" value="WZL70636.1"/>
    <property type="molecule type" value="Genomic_DNA"/>
</dbReference>
<dbReference type="Proteomes" id="UP001486565">
    <property type="component" value="Chromosome"/>
</dbReference>
<keyword evidence="2" id="KW-1185">Reference proteome</keyword>
<sequence>MQAFSMSASSISLESMTKKELLALADNLGVEGLNDRMLKADIIERIKEEM</sequence>
<reference evidence="1 2" key="1">
    <citation type="submission" date="2023-03" db="EMBL/GenBank/DDBJ databases">
        <title>Novel Species.</title>
        <authorList>
            <person name="Ma S."/>
        </authorList>
    </citation>
    <scope>NUCLEOTIDE SEQUENCE [LARGE SCALE GENOMIC DNA]</scope>
    <source>
        <strain evidence="1 2">LIND6LT2</strain>
    </source>
</reference>
<name>A0ABZ2Y9C8_9FIRM</name>
<accession>A0ABZ2Y9C8</accession>
<evidence type="ECO:0000313" key="2">
    <source>
        <dbReference type="Proteomes" id="UP001486565"/>
    </source>
</evidence>
<gene>
    <name evidence="1" type="ORF">QBE51_03655</name>
</gene>
<evidence type="ECO:0000313" key="1">
    <source>
        <dbReference type="EMBL" id="WZL70636.1"/>
    </source>
</evidence>
<proteinExistence type="predicted"/>
<dbReference type="RefSeq" id="WP_341877598.1">
    <property type="nucleotide sequence ID" value="NZ_CP121687.1"/>
</dbReference>
<organism evidence="1 2">
    <name type="scientific">Defluviitalea saccharophila</name>
    <dbReference type="NCBI Taxonomy" id="879970"/>
    <lineage>
        <taxon>Bacteria</taxon>
        <taxon>Bacillati</taxon>
        <taxon>Bacillota</taxon>
        <taxon>Clostridia</taxon>
        <taxon>Lachnospirales</taxon>
        <taxon>Defluviitaleaceae</taxon>
        <taxon>Defluviitalea</taxon>
    </lineage>
</organism>